<dbReference type="Proteomes" id="UP000542125">
    <property type="component" value="Unassembled WGS sequence"/>
</dbReference>
<comment type="caution">
    <text evidence="1">The sequence shown here is derived from an EMBL/GenBank/DDBJ whole genome shotgun (WGS) entry which is preliminary data.</text>
</comment>
<dbReference type="RefSeq" id="WP_179590754.1">
    <property type="nucleotide sequence ID" value="NZ_JACBYR010000003.1"/>
</dbReference>
<protein>
    <submittedName>
        <fullName evidence="1">Uncharacterized protein</fullName>
    </submittedName>
</protein>
<sequence length="121" mass="13342">MRTQIHTSPSTRLFNPCAIDAAATLARHAERRLVAARRIGDAPDVLAAIEAAFGRVVTQREAWLGEDAYAATLSAFKRDFGMSVLDSWDTLCHWPLSRATQVLHYLNGRYAEALGRTPDAC</sequence>
<keyword evidence="2" id="KW-1185">Reference proteome</keyword>
<gene>
    <name evidence="1" type="ORF">FHW18_005398</name>
</gene>
<dbReference type="EMBL" id="JACBYR010000003">
    <property type="protein sequence ID" value="NYE86079.1"/>
    <property type="molecule type" value="Genomic_DNA"/>
</dbReference>
<evidence type="ECO:0000313" key="2">
    <source>
        <dbReference type="Proteomes" id="UP000542125"/>
    </source>
</evidence>
<dbReference type="AlphaFoldDB" id="A0A7Y9IZT1"/>
<name>A0A7Y9IZT1_9BURK</name>
<proteinExistence type="predicted"/>
<evidence type="ECO:0000313" key="1">
    <source>
        <dbReference type="EMBL" id="NYE86079.1"/>
    </source>
</evidence>
<reference evidence="1 2" key="1">
    <citation type="submission" date="2020-07" db="EMBL/GenBank/DDBJ databases">
        <title>Genomic Encyclopedia of Type Strains, Phase IV (KMG-V): Genome sequencing to study the core and pangenomes of soil and plant-associated prokaryotes.</title>
        <authorList>
            <person name="Whitman W."/>
        </authorList>
    </citation>
    <scope>NUCLEOTIDE SEQUENCE [LARGE SCALE GENOMIC DNA]</scope>
    <source>
        <strain evidence="1 2">SAS40</strain>
    </source>
</reference>
<organism evidence="1 2">
    <name type="scientific">Pigmentiphaga litoralis</name>
    <dbReference type="NCBI Taxonomy" id="516702"/>
    <lineage>
        <taxon>Bacteria</taxon>
        <taxon>Pseudomonadati</taxon>
        <taxon>Pseudomonadota</taxon>
        <taxon>Betaproteobacteria</taxon>
        <taxon>Burkholderiales</taxon>
        <taxon>Alcaligenaceae</taxon>
        <taxon>Pigmentiphaga</taxon>
    </lineage>
</organism>
<accession>A0A7Y9IZT1</accession>